<sequence>MAQTSTLNTTRRTNKAQIDISFPDASHICTSTWAHTRTRNTSLDPSSHHFSPDMDSDLCPCVWTCAGAYAFERPHVHLEDGPLFSYGHSHARM</sequence>
<evidence type="ECO:0000313" key="1">
    <source>
        <dbReference type="EMBL" id="CEF85364.1"/>
    </source>
</evidence>
<keyword evidence="3" id="KW-1185">Reference proteome</keyword>
<gene>
    <name evidence="1" type="ORF">FGRAMPH1_01T23379</name>
</gene>
<protein>
    <submittedName>
        <fullName evidence="1">Chromosome 4, complete genome</fullName>
    </submittedName>
</protein>
<proteinExistence type="predicted"/>
<accession>A0A098DVJ0</accession>
<name>A0A098DVJ0_GIBZE</name>
<reference evidence="1 3" key="3">
    <citation type="journal article" date="2015" name="BMC Genomics">
        <title>The completed genome sequence of the pathogenic ascomycete fungus Fusarium graminearum.</title>
        <authorList>
            <person name="King R."/>
            <person name="Urban M."/>
            <person name="Hammond-Kosack M.C."/>
            <person name="Hassani-Pak K."/>
            <person name="Hammond-Kosack K.E."/>
        </authorList>
    </citation>
    <scope>NUCLEOTIDE SEQUENCE [LARGE SCALE GENOMIC DNA]</scope>
    <source>
        <strain evidence="3">ATCC MYA-4620 / CBS 123657 / FGSC 9075 / NRRL 31084 / PH-1</strain>
        <strain evidence="1">PH-1</strain>
    </source>
</reference>
<reference evidence="2 3" key="2">
    <citation type="journal article" date="2010" name="Nature">
        <title>Comparative genomics reveals mobile pathogenicity chromosomes in Fusarium.</title>
        <authorList>
            <person name="Ma L.J."/>
            <person name="van der Does H.C."/>
            <person name="Borkovich K.A."/>
            <person name="Coleman J.J."/>
            <person name="Daboussi M.J."/>
            <person name="Di Pietro A."/>
            <person name="Dufresne M."/>
            <person name="Freitag M."/>
            <person name="Grabherr M."/>
            <person name="Henrissat B."/>
            <person name="Houterman P.M."/>
            <person name="Kang S."/>
            <person name="Shim W.B."/>
            <person name="Woloshuk C."/>
            <person name="Xie X."/>
            <person name="Xu J.R."/>
            <person name="Antoniw J."/>
            <person name="Baker S.E."/>
            <person name="Bluhm B.H."/>
            <person name="Breakspear A."/>
            <person name="Brown D.W."/>
            <person name="Butchko R.A."/>
            <person name="Chapman S."/>
            <person name="Coulson R."/>
            <person name="Coutinho P.M."/>
            <person name="Danchin E.G."/>
            <person name="Diener A."/>
            <person name="Gale L.R."/>
            <person name="Gardiner D.M."/>
            <person name="Goff S."/>
            <person name="Hammond-Kosack K.E."/>
            <person name="Hilburn K."/>
            <person name="Hua-Van A."/>
            <person name="Jonkers W."/>
            <person name="Kazan K."/>
            <person name="Kodira C.D."/>
            <person name="Koehrsen M."/>
            <person name="Kumar L."/>
            <person name="Lee Y.H."/>
            <person name="Li L."/>
            <person name="Manners J.M."/>
            <person name="Miranda-Saavedra D."/>
            <person name="Mukherjee M."/>
            <person name="Park G."/>
            <person name="Park J."/>
            <person name="Park S.Y."/>
            <person name="Proctor R.H."/>
            <person name="Regev A."/>
            <person name="Ruiz-Roldan M.C."/>
            <person name="Sain D."/>
            <person name="Sakthikumar S."/>
            <person name="Sykes S."/>
            <person name="Schwartz D.C."/>
            <person name="Turgeon B.G."/>
            <person name="Wapinski I."/>
            <person name="Yoder O."/>
            <person name="Young S."/>
            <person name="Zeng Q."/>
            <person name="Zhou S."/>
            <person name="Galagan J."/>
            <person name="Cuomo C.A."/>
            <person name="Kistler H.C."/>
            <person name="Rep M."/>
        </authorList>
    </citation>
    <scope>GENOME REANNOTATION</scope>
    <source>
        <strain evidence="3">ATCC MYA-4620 / CBS 123657 / FGSC 9075 / NRRL 31084 / PH-1</strain>
        <strain evidence="2">PH-1 / ATCC MYA-4620 / FGSC 9075 / NRRL 31084</strain>
    </source>
</reference>
<dbReference type="EnsemblFungi" id="CEF85364">
    <property type="protein sequence ID" value="CEF85364"/>
    <property type="gene ID" value="FGRRES_15393"/>
</dbReference>
<dbReference type="VEuPathDB" id="FungiDB:FGRAMPH1_01G23379"/>
<evidence type="ECO:0000313" key="2">
    <source>
        <dbReference type="EnsemblFungi" id="CEF85364"/>
    </source>
</evidence>
<accession>A0A0E0SG01</accession>
<reference evidence="2 3" key="1">
    <citation type="journal article" date="2007" name="Science">
        <title>The Fusarium graminearum genome reveals a link between localized polymorphism and pathogen specialization.</title>
        <authorList>
            <person name="Cuomo C.A."/>
            <person name="Gueldener U."/>
            <person name="Xu J.-R."/>
            <person name="Trail F."/>
            <person name="Turgeon B.G."/>
            <person name="Di Pietro A."/>
            <person name="Walton J.D."/>
            <person name="Ma L.-J."/>
            <person name="Baker S.E."/>
            <person name="Rep M."/>
            <person name="Adam G."/>
            <person name="Antoniw J."/>
            <person name="Baldwin T."/>
            <person name="Calvo S.E."/>
            <person name="Chang Y.-L."/>
            <person name="DeCaprio D."/>
            <person name="Gale L.R."/>
            <person name="Gnerre S."/>
            <person name="Goswami R.S."/>
            <person name="Hammond-Kosack K."/>
            <person name="Harris L.J."/>
            <person name="Hilburn K."/>
            <person name="Kennell J.C."/>
            <person name="Kroken S."/>
            <person name="Magnuson J.K."/>
            <person name="Mannhaupt G."/>
            <person name="Mauceli E.W."/>
            <person name="Mewes H.-W."/>
            <person name="Mitterbauer R."/>
            <person name="Muehlbauer G."/>
            <person name="Muensterkoetter M."/>
            <person name="Nelson D."/>
            <person name="O'Donnell K."/>
            <person name="Ouellet T."/>
            <person name="Qi W."/>
            <person name="Quesneville H."/>
            <person name="Roncero M.I.G."/>
            <person name="Seong K.-Y."/>
            <person name="Tetko I.V."/>
            <person name="Urban M."/>
            <person name="Waalwijk C."/>
            <person name="Ward T.J."/>
            <person name="Yao J."/>
            <person name="Birren B.W."/>
            <person name="Kistler H.C."/>
        </authorList>
    </citation>
    <scope>NUCLEOTIDE SEQUENCE [LARGE SCALE GENOMIC DNA]</scope>
    <source>
        <strain evidence="3">ATCC MYA-4620 / CBS 123657 / FGSC 9075 / NRRL 31084 / PH-1</strain>
        <strain evidence="2">PH-1 / ATCC MYA-4620 / FGSC 9075 / NRRL 31084</strain>
    </source>
</reference>
<evidence type="ECO:0000313" key="3">
    <source>
        <dbReference type="Proteomes" id="UP000070720"/>
    </source>
</evidence>
<organism evidence="1 3">
    <name type="scientific">Gibberella zeae (strain ATCC MYA-4620 / CBS 123657 / FGSC 9075 / NRRL 31084 / PH-1)</name>
    <name type="common">Wheat head blight fungus</name>
    <name type="synonym">Fusarium graminearum</name>
    <dbReference type="NCBI Taxonomy" id="229533"/>
    <lineage>
        <taxon>Eukaryota</taxon>
        <taxon>Fungi</taxon>
        <taxon>Dikarya</taxon>
        <taxon>Ascomycota</taxon>
        <taxon>Pezizomycotina</taxon>
        <taxon>Sordariomycetes</taxon>
        <taxon>Hypocreomycetidae</taxon>
        <taxon>Hypocreales</taxon>
        <taxon>Nectriaceae</taxon>
        <taxon>Fusarium</taxon>
    </lineage>
</organism>
<dbReference type="EMBL" id="HG970335">
    <property type="protein sequence ID" value="CEF85364.1"/>
    <property type="molecule type" value="Genomic_DNA"/>
</dbReference>
<dbReference type="InParanoid" id="A0A098DVJ0"/>
<reference evidence="2" key="4">
    <citation type="submission" date="2017-01" db="UniProtKB">
        <authorList>
            <consortium name="EnsemblFungi"/>
        </authorList>
    </citation>
    <scope>IDENTIFICATION</scope>
    <source>
        <strain evidence="2">PH-1 / ATCC MYA-4620 / FGSC 9075 / NRRL 31084</strain>
    </source>
</reference>
<dbReference type="AlphaFoldDB" id="A0A098DVJ0"/>
<dbReference type="Proteomes" id="UP000070720">
    <property type="component" value="Chromosome 4"/>
</dbReference>